<keyword evidence="3" id="KW-1185">Reference proteome</keyword>
<dbReference type="InterPro" id="IPR012337">
    <property type="entry name" value="RNaseH-like_sf"/>
</dbReference>
<evidence type="ECO:0000313" key="3">
    <source>
        <dbReference type="Proteomes" id="UP000507470"/>
    </source>
</evidence>
<name>A0A6J8AM28_MYTCO</name>
<dbReference type="Gene3D" id="3.30.420.10">
    <property type="entry name" value="Ribonuclease H-like superfamily/Ribonuclease H"/>
    <property type="match status" value="1"/>
</dbReference>
<dbReference type="OrthoDB" id="6134983at2759"/>
<dbReference type="AlphaFoldDB" id="A0A6J8AM28"/>
<dbReference type="EMBL" id="CACVKT020001697">
    <property type="protein sequence ID" value="CAC5370409.1"/>
    <property type="molecule type" value="Genomic_DNA"/>
</dbReference>
<proteinExistence type="predicted"/>
<dbReference type="InterPro" id="IPR050951">
    <property type="entry name" value="Retrovirus_Pol_polyprotein"/>
</dbReference>
<dbReference type="GO" id="GO:0015074">
    <property type="term" value="P:DNA integration"/>
    <property type="evidence" value="ECO:0007669"/>
    <property type="project" value="InterPro"/>
</dbReference>
<dbReference type="Proteomes" id="UP000507470">
    <property type="component" value="Unassembled WGS sequence"/>
</dbReference>
<dbReference type="GO" id="GO:0003676">
    <property type="term" value="F:nucleic acid binding"/>
    <property type="evidence" value="ECO:0007669"/>
    <property type="project" value="InterPro"/>
</dbReference>
<organism evidence="2 3">
    <name type="scientific">Mytilus coruscus</name>
    <name type="common">Sea mussel</name>
    <dbReference type="NCBI Taxonomy" id="42192"/>
    <lineage>
        <taxon>Eukaryota</taxon>
        <taxon>Metazoa</taxon>
        <taxon>Spiralia</taxon>
        <taxon>Lophotrochozoa</taxon>
        <taxon>Mollusca</taxon>
        <taxon>Bivalvia</taxon>
        <taxon>Autobranchia</taxon>
        <taxon>Pteriomorphia</taxon>
        <taxon>Mytilida</taxon>
        <taxon>Mytiloidea</taxon>
        <taxon>Mytilidae</taxon>
        <taxon>Mytilinae</taxon>
        <taxon>Mytilus</taxon>
    </lineage>
</organism>
<gene>
    <name evidence="2" type="ORF">MCOR_9267</name>
</gene>
<protein>
    <recommendedName>
        <fullName evidence="1">Integrase catalytic domain-containing protein</fullName>
    </recommendedName>
</protein>
<dbReference type="InterPro" id="IPR001584">
    <property type="entry name" value="Integrase_cat-core"/>
</dbReference>
<accession>A0A6J8AM28</accession>
<evidence type="ECO:0000313" key="2">
    <source>
        <dbReference type="EMBL" id="CAC5370409.1"/>
    </source>
</evidence>
<dbReference type="PANTHER" id="PTHR37984">
    <property type="entry name" value="PROTEIN CBG26694"/>
    <property type="match status" value="1"/>
</dbReference>
<dbReference type="SUPFAM" id="SSF53098">
    <property type="entry name" value="Ribonuclease H-like"/>
    <property type="match status" value="1"/>
</dbReference>
<reference evidence="2 3" key="1">
    <citation type="submission" date="2020-06" db="EMBL/GenBank/DDBJ databases">
        <authorList>
            <person name="Li R."/>
            <person name="Bekaert M."/>
        </authorList>
    </citation>
    <scope>NUCLEOTIDE SEQUENCE [LARGE SCALE GENOMIC DNA]</scope>
    <source>
        <strain evidence="3">wild</strain>
    </source>
</reference>
<sequence>MGVDAPMDRLATYIIGPLPRTPRGNRYILIISDLFTKWVEIIPIPDQSAITCAEKILNEVISRFGCPLSLHSDRGSNYESQIFNELCVLLEIKKTRTTVRNPKCNGLSERFNKTLWRMIRAYLKGEQTDWDINLGCLAAAYRATPHESTGLTPNVLMLGK</sequence>
<dbReference type="FunFam" id="3.30.420.10:FF:000032">
    <property type="entry name" value="Retrovirus-related Pol polyprotein from transposon 297-like Protein"/>
    <property type="match status" value="1"/>
</dbReference>
<dbReference type="PROSITE" id="PS50994">
    <property type="entry name" value="INTEGRASE"/>
    <property type="match status" value="1"/>
</dbReference>
<dbReference type="InterPro" id="IPR036397">
    <property type="entry name" value="RNaseH_sf"/>
</dbReference>
<evidence type="ECO:0000259" key="1">
    <source>
        <dbReference type="PROSITE" id="PS50994"/>
    </source>
</evidence>
<dbReference type="PANTHER" id="PTHR37984:SF15">
    <property type="entry name" value="INTEGRASE CATALYTIC DOMAIN-CONTAINING PROTEIN"/>
    <property type="match status" value="1"/>
</dbReference>
<dbReference type="Pfam" id="PF00665">
    <property type="entry name" value="rve"/>
    <property type="match status" value="1"/>
</dbReference>
<feature type="domain" description="Integrase catalytic" evidence="1">
    <location>
        <begin position="2"/>
        <end position="160"/>
    </location>
</feature>